<dbReference type="Gene3D" id="4.10.70.10">
    <property type="entry name" value="Disintegrin domain"/>
    <property type="match status" value="1"/>
</dbReference>
<keyword evidence="5" id="KW-0812">Transmembrane</keyword>
<keyword evidence="5" id="KW-1133">Transmembrane helix</keyword>
<accession>A0A7J7F665</accession>
<dbReference type="InterPro" id="IPR034027">
    <property type="entry name" value="Reprolysin_adamalysin"/>
</dbReference>
<dbReference type="SMART" id="SM00608">
    <property type="entry name" value="ACR"/>
    <property type="match status" value="1"/>
</dbReference>
<dbReference type="SUPFAM" id="SSF55486">
    <property type="entry name" value="Metalloproteases ('zincins'), catalytic domain"/>
    <property type="match status" value="1"/>
</dbReference>
<dbReference type="FunFam" id="4.10.70.10:FF:000001">
    <property type="entry name" value="Disintegrin and metalloproteinase domain-containing protein 22"/>
    <property type="match status" value="1"/>
</dbReference>
<proteinExistence type="predicted"/>
<reference evidence="8 9" key="1">
    <citation type="journal article" date="2020" name="Mol. Biol. Evol.">
        <title>Interspecific Gene Flow and the Evolution of Specialization in Black and White Rhinoceros.</title>
        <authorList>
            <person name="Moodley Y."/>
            <person name="Westbury M.V."/>
            <person name="Russo I.M."/>
            <person name="Gopalakrishnan S."/>
            <person name="Rakotoarivelo A."/>
            <person name="Olsen R.A."/>
            <person name="Prost S."/>
            <person name="Tunstall T."/>
            <person name="Ryder O.A."/>
            <person name="Dalen L."/>
            <person name="Bruford M.W."/>
        </authorList>
    </citation>
    <scope>NUCLEOTIDE SEQUENCE [LARGE SCALE GENOMIC DNA]</scope>
    <source>
        <strain evidence="8">SBR-YM</strain>
        <tissue evidence="8">Skin</tissue>
    </source>
</reference>
<dbReference type="InterPro" id="IPR002870">
    <property type="entry name" value="Peptidase_M12B_N"/>
</dbReference>
<dbReference type="InterPro" id="IPR001762">
    <property type="entry name" value="Disintegrin_dom"/>
</dbReference>
<organism evidence="8 9">
    <name type="scientific">Diceros bicornis minor</name>
    <name type="common">South-central black rhinoceros</name>
    <dbReference type="NCBI Taxonomy" id="77932"/>
    <lineage>
        <taxon>Eukaryota</taxon>
        <taxon>Metazoa</taxon>
        <taxon>Chordata</taxon>
        <taxon>Craniata</taxon>
        <taxon>Vertebrata</taxon>
        <taxon>Euteleostomi</taxon>
        <taxon>Mammalia</taxon>
        <taxon>Eutheria</taxon>
        <taxon>Laurasiatheria</taxon>
        <taxon>Perissodactyla</taxon>
        <taxon>Rhinocerotidae</taxon>
        <taxon>Diceros</taxon>
    </lineage>
</organism>
<keyword evidence="4" id="KW-0479">Metal-binding</keyword>
<evidence type="ECO:0000256" key="5">
    <source>
        <dbReference type="SAM" id="Phobius"/>
    </source>
</evidence>
<comment type="caution">
    <text evidence="4">Lacks conserved residue(s) required for the propagation of feature annotation.</text>
</comment>
<dbReference type="Pfam" id="PF00200">
    <property type="entry name" value="Disintegrin"/>
    <property type="match status" value="1"/>
</dbReference>
<evidence type="ECO:0000259" key="6">
    <source>
        <dbReference type="PROSITE" id="PS50214"/>
    </source>
</evidence>
<dbReference type="GO" id="GO:0006508">
    <property type="term" value="P:proteolysis"/>
    <property type="evidence" value="ECO:0007669"/>
    <property type="project" value="InterPro"/>
</dbReference>
<dbReference type="PANTHER" id="PTHR11905:SF21">
    <property type="entry name" value="DISINTEGRIN AND METALLOPROTEINASE DOMAIN-CONTAINING PROTEIN 7"/>
    <property type="match status" value="1"/>
</dbReference>
<keyword evidence="5" id="KW-0472">Membrane</keyword>
<dbReference type="SUPFAM" id="SSF57552">
    <property type="entry name" value="Blood coagulation inhibitor (disintegrin)"/>
    <property type="match status" value="1"/>
</dbReference>
<feature type="disulfide bond" evidence="4">
    <location>
        <begin position="296"/>
        <end position="301"/>
    </location>
</feature>
<feature type="disulfide bond" evidence="3">
    <location>
        <begin position="404"/>
        <end position="424"/>
    </location>
</feature>
<dbReference type="InterPro" id="IPR001590">
    <property type="entry name" value="Peptidase_M12B"/>
</dbReference>
<feature type="domain" description="Peptidase M12B" evidence="7">
    <location>
        <begin position="135"/>
        <end position="338"/>
    </location>
</feature>
<feature type="binding site" evidence="4">
    <location>
        <position position="279"/>
    </location>
    <ligand>
        <name>Zn(2+)</name>
        <dbReference type="ChEBI" id="CHEBI:29105"/>
        <note>catalytic</note>
    </ligand>
</feature>
<feature type="domain" description="Disintegrin" evidence="6">
    <location>
        <begin position="346"/>
        <end position="432"/>
    </location>
</feature>
<keyword evidence="2 4" id="KW-1015">Disulfide bond</keyword>
<dbReference type="SMART" id="SM00050">
    <property type="entry name" value="DISIN"/>
    <property type="match status" value="1"/>
</dbReference>
<dbReference type="Proteomes" id="UP000551758">
    <property type="component" value="Unassembled WGS sequence"/>
</dbReference>
<dbReference type="CDD" id="cd04269">
    <property type="entry name" value="ZnMc_adamalysin_II_like"/>
    <property type="match status" value="1"/>
</dbReference>
<dbReference type="InterPro" id="IPR036436">
    <property type="entry name" value="Disintegrin_dom_sf"/>
</dbReference>
<feature type="binding site" evidence="4">
    <location>
        <position position="283"/>
    </location>
    <ligand>
        <name>Zn(2+)</name>
        <dbReference type="ChEBI" id="CHEBI:29105"/>
        <note>catalytic</note>
    </ligand>
</feature>
<evidence type="ECO:0000313" key="8">
    <source>
        <dbReference type="EMBL" id="KAF5923550.1"/>
    </source>
</evidence>
<dbReference type="PROSITE" id="PS00427">
    <property type="entry name" value="DISINTEGRIN_1"/>
    <property type="match status" value="1"/>
</dbReference>
<dbReference type="PROSITE" id="PS50214">
    <property type="entry name" value="DISINTEGRIN_2"/>
    <property type="match status" value="1"/>
</dbReference>
<feature type="transmembrane region" description="Helical" evidence="5">
    <location>
        <begin position="703"/>
        <end position="724"/>
    </location>
</feature>
<dbReference type="PANTHER" id="PTHR11905">
    <property type="entry name" value="ADAM A DISINTEGRIN AND METALLOPROTEASE DOMAIN"/>
    <property type="match status" value="1"/>
</dbReference>
<comment type="caution">
    <text evidence="8">The sequence shown here is derived from an EMBL/GenBank/DDBJ whole genome shotgun (WGS) entry which is preliminary data.</text>
</comment>
<dbReference type="GO" id="GO:0004222">
    <property type="term" value="F:metalloendopeptidase activity"/>
    <property type="evidence" value="ECO:0007669"/>
    <property type="project" value="InterPro"/>
</dbReference>
<dbReference type="Pfam" id="PF01562">
    <property type="entry name" value="Pep_M12B_propep"/>
    <property type="match status" value="1"/>
</dbReference>
<dbReference type="InterPro" id="IPR018358">
    <property type="entry name" value="Disintegrin_CS"/>
</dbReference>
<dbReference type="FunFam" id="3.40.390.10:FF:000002">
    <property type="entry name" value="Disintegrin and metalloproteinase domain-containing protein 22"/>
    <property type="match status" value="1"/>
</dbReference>
<dbReference type="GO" id="GO:0046872">
    <property type="term" value="F:metal ion binding"/>
    <property type="evidence" value="ECO:0007669"/>
    <property type="project" value="UniProtKB-KW"/>
</dbReference>
<dbReference type="Pfam" id="PF08516">
    <property type="entry name" value="ADAM_CR"/>
    <property type="match status" value="1"/>
</dbReference>
<keyword evidence="9" id="KW-1185">Reference proteome</keyword>
<dbReference type="PRINTS" id="PR00289">
    <property type="entry name" value="DISINTEGRIN"/>
</dbReference>
<protein>
    <recommendedName>
        <fullName evidence="10">Disintegrin and metalloproteinase domain-containing protein 7</fullName>
    </recommendedName>
</protein>
<feature type="binding site" evidence="4">
    <location>
        <position position="289"/>
    </location>
    <ligand>
        <name>Zn(2+)</name>
        <dbReference type="ChEBI" id="CHEBI:29105"/>
        <note>catalytic</note>
    </ligand>
</feature>
<dbReference type="EMBL" id="JACDTQ010001259">
    <property type="protein sequence ID" value="KAF5923550.1"/>
    <property type="molecule type" value="Genomic_DNA"/>
</dbReference>
<evidence type="ECO:0000256" key="3">
    <source>
        <dbReference type="PROSITE-ProRule" id="PRU00068"/>
    </source>
</evidence>
<evidence type="ECO:0000313" key="9">
    <source>
        <dbReference type="Proteomes" id="UP000551758"/>
    </source>
</evidence>
<evidence type="ECO:0000256" key="1">
    <source>
        <dbReference type="ARBA" id="ARBA00004167"/>
    </source>
</evidence>
<dbReference type="AlphaFoldDB" id="A0A7J7F665"/>
<evidence type="ECO:0000256" key="4">
    <source>
        <dbReference type="PROSITE-ProRule" id="PRU00276"/>
    </source>
</evidence>
<dbReference type="Gene3D" id="3.40.390.10">
    <property type="entry name" value="Collagenase (Catalytic Domain)"/>
    <property type="match status" value="1"/>
</dbReference>
<dbReference type="InterPro" id="IPR024079">
    <property type="entry name" value="MetalloPept_cat_dom_sf"/>
</dbReference>
<dbReference type="InterPro" id="IPR006586">
    <property type="entry name" value="ADAM_Cys-rich"/>
</dbReference>
<sequence>MSTSPYLSSLFSREFLASNYSETYYSTKGEEITRHPQIMDHCFYQGSIIHELDSAASMSTCNGLRGFFRVYDQRYLIEPIKYTDEGEHLVFKYNPKTQYAANYSCTELNFTRTTVPKDNTNSMEDSKMESIHKEKYVELFIVADDNVYRRNNHPHIKLRNRIWGMVNFVNMIYKTLDIHVTLVGLEMWTNGDKIEVDSNIETTLLRFSAWQEIILKKRKNFDHVVLLRVYLHLVYSGKWLYTHAQGTSYPGGMCLPYYSSSIVKDLLPDLNVVASRMAHQLGHNLGMQHDDYPCTCTLARCVMDSGISVPALKFSKCSRSQYLQYLKDHKPTCMFNIPLSDKLNDFPYCGNKMLDEGEECDCGPVEECTNPCCDADKCLLKPGFSCAEGECCESCQMKKAGSVCRPAKDECDFPELCTGHSSGCPKDQFQVNGFPCKNEKGYCFMGKCPTRDDQCSELFDDESKDSPDICYTMNKKGNKFGYCKNKENGLIPCEEKDIKCGKIYCTGGKHSSLLGEEKIYHLRKAPKQNVTAECKTFFLYHNSKDFGLVAPGTKCGDEMMLESSRTFNKIECMRHQVEENTKQFSIHFSKENQPELFYKTCNTDKKKKRKEKERKEKGREEKDTKGCIQQKQYQEKFIERDEHLDLPSHHEVNNKDNVLMEKKKKEKIKHIAFKLKNIIVEKSDKYKKVDVLAEAHVFDVADVSILVVVLVLVAISVGVVTVLIRYQKCIKLKQVQSAPGDTLGVENKGYLGDDPQTSTETILTGIQPLHVNVDPKMKPASKDPRGIANPNESAKVKMLKKNNFFLYLKKNQTLQIANYDRICLRSKTLLIKDYFFGSIKADWIMGGEGDPTDSSDSALYTESAFDLIKTIPLRKNMDKYVIKDVTLGDFARHHFPLCQGGGLRPANEPLLPWRPAELPLPQGQIMESKRREKLQPG</sequence>
<dbReference type="Pfam" id="PF01421">
    <property type="entry name" value="Reprolysin"/>
    <property type="match status" value="1"/>
</dbReference>
<evidence type="ECO:0000256" key="2">
    <source>
        <dbReference type="ARBA" id="ARBA00023157"/>
    </source>
</evidence>
<evidence type="ECO:0000259" key="7">
    <source>
        <dbReference type="PROSITE" id="PS50215"/>
    </source>
</evidence>
<evidence type="ECO:0008006" key="10">
    <source>
        <dbReference type="Google" id="ProtNLM"/>
    </source>
</evidence>
<name>A0A7J7F665_DICBM</name>
<keyword evidence="4" id="KW-0862">Zinc</keyword>
<gene>
    <name evidence="8" type="ORF">HPG69_006721</name>
</gene>
<comment type="subcellular location">
    <subcellularLocation>
        <location evidence="1">Membrane</location>
        <topology evidence="1">Single-pass membrane protein</topology>
    </subcellularLocation>
</comment>
<dbReference type="GO" id="GO:0005886">
    <property type="term" value="C:plasma membrane"/>
    <property type="evidence" value="ECO:0007669"/>
    <property type="project" value="TreeGrafter"/>
</dbReference>
<dbReference type="PROSITE" id="PS50215">
    <property type="entry name" value="ADAM_MEPRO"/>
    <property type="match status" value="1"/>
</dbReference>